<keyword evidence="2" id="KW-1185">Reference proteome</keyword>
<evidence type="ECO:0000313" key="1">
    <source>
        <dbReference type="EMBL" id="SEG24681.1"/>
    </source>
</evidence>
<proteinExistence type="predicted"/>
<dbReference type="EMBL" id="FNVR01000020">
    <property type="protein sequence ID" value="SEG24681.1"/>
    <property type="molecule type" value="Genomic_DNA"/>
</dbReference>
<dbReference type="RefSeq" id="WP_103925690.1">
    <property type="nucleotide sequence ID" value="NZ_BBFN01000073.1"/>
</dbReference>
<reference evidence="2" key="1">
    <citation type="submission" date="2016-10" db="EMBL/GenBank/DDBJ databases">
        <authorList>
            <person name="Varghese N."/>
            <person name="Submissions S."/>
        </authorList>
    </citation>
    <scope>NUCLEOTIDE SEQUENCE [LARGE SCALE GENOMIC DNA]</scope>
    <source>
        <strain evidence="2">DSM 17298</strain>
    </source>
</reference>
<dbReference type="Proteomes" id="UP000236736">
    <property type="component" value="Unassembled WGS sequence"/>
</dbReference>
<dbReference type="STRING" id="1120964.GCA_001313265_07640"/>
<accession>A0A1H5YKN3</accession>
<organism evidence="1 2">
    <name type="scientific">Algoriphagus boritolerans DSM 17298 = JCM 18970</name>
    <dbReference type="NCBI Taxonomy" id="1120964"/>
    <lineage>
        <taxon>Bacteria</taxon>
        <taxon>Pseudomonadati</taxon>
        <taxon>Bacteroidota</taxon>
        <taxon>Cytophagia</taxon>
        <taxon>Cytophagales</taxon>
        <taxon>Cyclobacteriaceae</taxon>
        <taxon>Algoriphagus</taxon>
    </lineage>
</organism>
<dbReference type="PROSITE" id="PS51257">
    <property type="entry name" value="PROKAR_LIPOPROTEIN"/>
    <property type="match status" value="1"/>
</dbReference>
<evidence type="ECO:0000313" key="2">
    <source>
        <dbReference type="Proteomes" id="UP000236736"/>
    </source>
</evidence>
<sequence length="62" mass="7150">MKGLFYLLLVFTVLSCNRSENLIEIQEFDLSDLIVDTLFLEKDTLTRDPSSQIGKQLYDHAV</sequence>
<gene>
    <name evidence="1" type="ORF">SAMN03080598_03059</name>
</gene>
<protein>
    <submittedName>
        <fullName evidence="1">Uncharacterized protein</fullName>
    </submittedName>
</protein>
<name>A0A1H5YKN3_9BACT</name>
<dbReference type="OrthoDB" id="817351at2"/>
<dbReference type="AlphaFoldDB" id="A0A1H5YKN3"/>